<organism evidence="1 2">
    <name type="scientific">Lichenicoccus roseus</name>
    <dbReference type="NCBI Taxonomy" id="2683649"/>
    <lineage>
        <taxon>Bacteria</taxon>
        <taxon>Pseudomonadati</taxon>
        <taxon>Pseudomonadota</taxon>
        <taxon>Alphaproteobacteria</taxon>
        <taxon>Acetobacterales</taxon>
        <taxon>Acetobacteraceae</taxon>
        <taxon>Lichenicoccus</taxon>
    </lineage>
</organism>
<dbReference type="Pfam" id="PF07369">
    <property type="entry name" value="DUF1488"/>
    <property type="match status" value="1"/>
</dbReference>
<evidence type="ECO:0000313" key="1">
    <source>
        <dbReference type="EMBL" id="TLU73501.1"/>
    </source>
</evidence>
<dbReference type="AlphaFoldDB" id="A0A5R9JD15"/>
<dbReference type="RefSeq" id="WP_138325581.1">
    <property type="nucleotide sequence ID" value="NZ_VCDI01000002.1"/>
</dbReference>
<proteinExistence type="predicted"/>
<evidence type="ECO:0000313" key="2">
    <source>
        <dbReference type="Proteomes" id="UP000305654"/>
    </source>
</evidence>
<name>A0A5R9JD15_9PROT</name>
<comment type="caution">
    <text evidence="1">The sequence shown here is derived from an EMBL/GenBank/DDBJ whole genome shotgun (WGS) entry which is preliminary data.</text>
</comment>
<keyword evidence="2" id="KW-1185">Reference proteome</keyword>
<protein>
    <submittedName>
        <fullName evidence="1">DUF1488 domain-containing protein</fullName>
    </submittedName>
</protein>
<dbReference type="EMBL" id="VCDI01000002">
    <property type="protein sequence ID" value="TLU73501.1"/>
    <property type="molecule type" value="Genomic_DNA"/>
</dbReference>
<reference evidence="1 2" key="1">
    <citation type="submission" date="2019-05" db="EMBL/GenBank/DDBJ databases">
        <authorList>
            <person name="Pankratov T."/>
            <person name="Grouzdev D."/>
        </authorList>
    </citation>
    <scope>NUCLEOTIDE SEQUENCE [LARGE SCALE GENOMIC DNA]</scope>
    <source>
        <strain evidence="1 2">KEBCLARHB70R</strain>
    </source>
</reference>
<dbReference type="SUPFAM" id="SSF160272">
    <property type="entry name" value="Shew3726-like"/>
    <property type="match status" value="1"/>
</dbReference>
<dbReference type="OrthoDB" id="9984983at2"/>
<dbReference type="Proteomes" id="UP000305654">
    <property type="component" value="Unassembled WGS sequence"/>
</dbReference>
<dbReference type="InterPro" id="IPR009962">
    <property type="entry name" value="DUF1488"/>
</dbReference>
<dbReference type="InterPro" id="IPR036692">
    <property type="entry name" value="Shew3726-like_sf"/>
</dbReference>
<sequence length="113" mass="12294">MAARSVTKPLDPDLVWFQVRNGIHLITCNVSDEALEAVSSLEAESSMSLRRRSFDRFRMLIEAAARLKLTSMPADFSGRLVLSSRDLRLVPPAAGVPVYGSLGRRAPDPAVAA</sequence>
<accession>A0A5R9JD15</accession>
<gene>
    <name evidence="1" type="ORF">FE263_08975</name>
</gene>